<dbReference type="PROSITE" id="PS50110">
    <property type="entry name" value="RESPONSE_REGULATORY"/>
    <property type="match status" value="1"/>
</dbReference>
<evidence type="ECO:0000256" key="2">
    <source>
        <dbReference type="SAM" id="Phobius"/>
    </source>
</evidence>
<dbReference type="AlphaFoldDB" id="A0A829ZHG4"/>
<proteinExistence type="predicted"/>
<feature type="modified residue" description="4-aspartylphosphate" evidence="1">
    <location>
        <position position="53"/>
    </location>
</feature>
<organism evidence="5 6">
    <name type="scientific">Thomasclavelia cocleata</name>
    <dbReference type="NCBI Taxonomy" id="69824"/>
    <lineage>
        <taxon>Bacteria</taxon>
        <taxon>Bacillati</taxon>
        <taxon>Bacillota</taxon>
        <taxon>Erysipelotrichia</taxon>
        <taxon>Erysipelotrichales</taxon>
        <taxon>Coprobacillaceae</taxon>
        <taxon>Thomasclavelia</taxon>
    </lineage>
</organism>
<evidence type="ECO:0000259" key="3">
    <source>
        <dbReference type="PROSITE" id="PS50110"/>
    </source>
</evidence>
<name>A0A829ZHG4_9FIRM</name>
<dbReference type="GO" id="GO:0000156">
    <property type="term" value="F:phosphorelay response regulator activity"/>
    <property type="evidence" value="ECO:0007669"/>
    <property type="project" value="InterPro"/>
</dbReference>
<dbReference type="Pfam" id="PF00072">
    <property type="entry name" value="Response_reg"/>
    <property type="match status" value="1"/>
</dbReference>
<dbReference type="GO" id="GO:0003677">
    <property type="term" value="F:DNA binding"/>
    <property type="evidence" value="ECO:0007669"/>
    <property type="project" value="InterPro"/>
</dbReference>
<evidence type="ECO:0000313" key="5">
    <source>
        <dbReference type="EMBL" id="GFI42334.1"/>
    </source>
</evidence>
<feature type="domain" description="HTH LytTR-type" evidence="4">
    <location>
        <begin position="125"/>
        <end position="226"/>
    </location>
</feature>
<dbReference type="RefSeq" id="WP_172473397.1">
    <property type="nucleotide sequence ID" value="NZ_BLMI01000297.1"/>
</dbReference>
<sequence>MIRVSICDDDMNFCLTLKNILQKKLKNVDVIDIFLSPFKLIDEIHKYDVLFLDYDLPYMNGISVLKEIQNYSILKIMITNFSHICFDTYQYDLFWFVRKHHFNYDINALIPHLNEELYNNKTSKLYISSSNKRLSVNFSDIVYVETKSNYLYIHTNKMVYNIRITFRAILPQFKNKLFIIPIYGVIINLNFIEFIDFKKLFIQMRDGRKFPISRNQKRGVMETYGKYISFY</sequence>
<dbReference type="Pfam" id="PF04397">
    <property type="entry name" value="LytTR"/>
    <property type="match status" value="1"/>
</dbReference>
<reference evidence="5 6" key="1">
    <citation type="journal article" date="2020" name="Microbiome">
        <title>Single-cell genomics of uncultured bacteria reveals dietary fiber responders in the mouse gut microbiota.</title>
        <authorList>
            <person name="Chijiiwa R."/>
            <person name="Hosokawa M."/>
            <person name="Kogawa M."/>
            <person name="Nishikawa Y."/>
            <person name="Ide K."/>
            <person name="Sakanashi C."/>
            <person name="Takahashi K."/>
            <person name="Takeyama H."/>
        </authorList>
    </citation>
    <scope>NUCLEOTIDE SEQUENCE [LARGE SCALE GENOMIC DNA]</scope>
    <source>
        <strain evidence="5">IMSAGC_017</strain>
    </source>
</reference>
<feature type="domain" description="Response regulatory" evidence="3">
    <location>
        <begin position="3"/>
        <end position="114"/>
    </location>
</feature>
<dbReference type="SMART" id="SM00850">
    <property type="entry name" value="LytTR"/>
    <property type="match status" value="1"/>
</dbReference>
<dbReference type="EMBL" id="BLMI01000297">
    <property type="protein sequence ID" value="GFI42334.1"/>
    <property type="molecule type" value="Genomic_DNA"/>
</dbReference>
<keyword evidence="1" id="KW-0597">Phosphoprotein</keyword>
<dbReference type="Proteomes" id="UP000490821">
    <property type="component" value="Unassembled WGS sequence"/>
</dbReference>
<dbReference type="Gene3D" id="2.40.50.1020">
    <property type="entry name" value="LytTr DNA-binding domain"/>
    <property type="match status" value="1"/>
</dbReference>
<keyword evidence="2" id="KW-1133">Transmembrane helix</keyword>
<dbReference type="GO" id="GO:0008984">
    <property type="term" value="F:protein-glutamate methylesterase activity"/>
    <property type="evidence" value="ECO:0007669"/>
    <property type="project" value="UniProtKB-EC"/>
</dbReference>
<dbReference type="PANTHER" id="PTHR37299:SF1">
    <property type="entry name" value="STAGE 0 SPORULATION PROTEIN A HOMOLOG"/>
    <property type="match status" value="1"/>
</dbReference>
<dbReference type="InterPro" id="IPR007492">
    <property type="entry name" value="LytTR_DNA-bd_dom"/>
</dbReference>
<keyword evidence="5" id="KW-0378">Hydrolase</keyword>
<dbReference type="InterPro" id="IPR011006">
    <property type="entry name" value="CheY-like_superfamily"/>
</dbReference>
<protein>
    <submittedName>
        <fullName evidence="5">Chemotaxis response regulator protein-glutamate methylesterase</fullName>
        <ecNumber evidence="5">3.1.1.61</ecNumber>
    </submittedName>
</protein>
<keyword evidence="2" id="KW-0472">Membrane</keyword>
<dbReference type="InterPro" id="IPR001789">
    <property type="entry name" value="Sig_transdc_resp-reg_receiver"/>
</dbReference>
<accession>A0A829ZHG4</accession>
<dbReference type="EC" id="3.1.1.61" evidence="5"/>
<dbReference type="Gene3D" id="3.40.50.2300">
    <property type="match status" value="1"/>
</dbReference>
<feature type="transmembrane region" description="Helical" evidence="2">
    <location>
        <begin position="177"/>
        <end position="195"/>
    </location>
</feature>
<dbReference type="InterPro" id="IPR046947">
    <property type="entry name" value="LytR-like"/>
</dbReference>
<evidence type="ECO:0000259" key="4">
    <source>
        <dbReference type="PROSITE" id="PS50930"/>
    </source>
</evidence>
<evidence type="ECO:0000313" key="6">
    <source>
        <dbReference type="Proteomes" id="UP000490821"/>
    </source>
</evidence>
<dbReference type="SUPFAM" id="SSF52172">
    <property type="entry name" value="CheY-like"/>
    <property type="match status" value="1"/>
</dbReference>
<comment type="caution">
    <text evidence="5">The sequence shown here is derived from an EMBL/GenBank/DDBJ whole genome shotgun (WGS) entry which is preliminary data.</text>
</comment>
<dbReference type="PROSITE" id="PS50930">
    <property type="entry name" value="HTH_LYTTR"/>
    <property type="match status" value="1"/>
</dbReference>
<dbReference type="CDD" id="cd00156">
    <property type="entry name" value="REC"/>
    <property type="match status" value="1"/>
</dbReference>
<keyword evidence="2" id="KW-0812">Transmembrane</keyword>
<gene>
    <name evidence="5" type="primary">cheB</name>
    <name evidence="5" type="ORF">IMSAGC017_02382</name>
</gene>
<dbReference type="PANTHER" id="PTHR37299">
    <property type="entry name" value="TRANSCRIPTIONAL REGULATOR-RELATED"/>
    <property type="match status" value="1"/>
</dbReference>
<evidence type="ECO:0000256" key="1">
    <source>
        <dbReference type="PROSITE-ProRule" id="PRU00169"/>
    </source>
</evidence>